<gene>
    <name evidence="2" type="ORF">QBC37DRAFT_20299</name>
</gene>
<reference evidence="2" key="2">
    <citation type="submission" date="2023-05" db="EMBL/GenBank/DDBJ databases">
        <authorList>
            <consortium name="Lawrence Berkeley National Laboratory"/>
            <person name="Steindorff A."/>
            <person name="Hensen N."/>
            <person name="Bonometti L."/>
            <person name="Westerberg I."/>
            <person name="Brannstrom I.O."/>
            <person name="Guillou S."/>
            <person name="Cros-Aarteil S."/>
            <person name="Calhoun S."/>
            <person name="Haridas S."/>
            <person name="Kuo A."/>
            <person name="Mondo S."/>
            <person name="Pangilinan J."/>
            <person name="Riley R."/>
            <person name="Labutti K."/>
            <person name="Andreopoulos B."/>
            <person name="Lipzen A."/>
            <person name="Chen C."/>
            <person name="Yanf M."/>
            <person name="Daum C."/>
            <person name="Ng V."/>
            <person name="Clum A."/>
            <person name="Ohm R."/>
            <person name="Martin F."/>
            <person name="Silar P."/>
            <person name="Natvig D."/>
            <person name="Lalanne C."/>
            <person name="Gautier V."/>
            <person name="Ament-Velasquez S.L."/>
            <person name="Kruys A."/>
            <person name="Hutchinson M.I."/>
            <person name="Powell A.J."/>
            <person name="Barry K."/>
            <person name="Miller A.N."/>
            <person name="Grigoriev I.V."/>
            <person name="Debuchy R."/>
            <person name="Gladieux P."/>
            <person name="Thoren M.H."/>
            <person name="Johannesson H."/>
        </authorList>
    </citation>
    <scope>NUCLEOTIDE SEQUENCE</scope>
    <source>
        <strain evidence="2">PSN293</strain>
    </source>
</reference>
<comment type="caution">
    <text evidence="2">The sequence shown here is derived from an EMBL/GenBank/DDBJ whole genome shotgun (WGS) entry which is preliminary data.</text>
</comment>
<reference evidence="2" key="1">
    <citation type="journal article" date="2023" name="Mol. Phylogenet. Evol.">
        <title>Genome-scale phylogeny and comparative genomics of the fungal order Sordariales.</title>
        <authorList>
            <person name="Hensen N."/>
            <person name="Bonometti L."/>
            <person name="Westerberg I."/>
            <person name="Brannstrom I.O."/>
            <person name="Guillou S."/>
            <person name="Cros-Aarteil S."/>
            <person name="Calhoun S."/>
            <person name="Haridas S."/>
            <person name="Kuo A."/>
            <person name="Mondo S."/>
            <person name="Pangilinan J."/>
            <person name="Riley R."/>
            <person name="LaButti K."/>
            <person name="Andreopoulos B."/>
            <person name="Lipzen A."/>
            <person name="Chen C."/>
            <person name="Yan M."/>
            <person name="Daum C."/>
            <person name="Ng V."/>
            <person name="Clum A."/>
            <person name="Steindorff A."/>
            <person name="Ohm R.A."/>
            <person name="Martin F."/>
            <person name="Silar P."/>
            <person name="Natvig D.O."/>
            <person name="Lalanne C."/>
            <person name="Gautier V."/>
            <person name="Ament-Velasquez S.L."/>
            <person name="Kruys A."/>
            <person name="Hutchinson M.I."/>
            <person name="Powell A.J."/>
            <person name="Barry K."/>
            <person name="Miller A.N."/>
            <person name="Grigoriev I.V."/>
            <person name="Debuchy R."/>
            <person name="Gladieux P."/>
            <person name="Hiltunen Thoren M."/>
            <person name="Johannesson H."/>
        </authorList>
    </citation>
    <scope>NUCLEOTIDE SEQUENCE</scope>
    <source>
        <strain evidence="2">PSN293</strain>
    </source>
</reference>
<keyword evidence="1" id="KW-0812">Transmembrane</keyword>
<evidence type="ECO:0000313" key="2">
    <source>
        <dbReference type="EMBL" id="KAK4211105.1"/>
    </source>
</evidence>
<dbReference type="Proteomes" id="UP001301769">
    <property type="component" value="Unassembled WGS sequence"/>
</dbReference>
<proteinExistence type="predicted"/>
<organism evidence="2 3">
    <name type="scientific">Rhypophila decipiens</name>
    <dbReference type="NCBI Taxonomy" id="261697"/>
    <lineage>
        <taxon>Eukaryota</taxon>
        <taxon>Fungi</taxon>
        <taxon>Dikarya</taxon>
        <taxon>Ascomycota</taxon>
        <taxon>Pezizomycotina</taxon>
        <taxon>Sordariomycetes</taxon>
        <taxon>Sordariomycetidae</taxon>
        <taxon>Sordariales</taxon>
        <taxon>Naviculisporaceae</taxon>
        <taxon>Rhypophila</taxon>
    </lineage>
</organism>
<dbReference type="EMBL" id="MU858157">
    <property type="protein sequence ID" value="KAK4211105.1"/>
    <property type="molecule type" value="Genomic_DNA"/>
</dbReference>
<feature type="transmembrane region" description="Helical" evidence="1">
    <location>
        <begin position="6"/>
        <end position="23"/>
    </location>
</feature>
<evidence type="ECO:0000313" key="3">
    <source>
        <dbReference type="Proteomes" id="UP001301769"/>
    </source>
</evidence>
<evidence type="ECO:0000256" key="1">
    <source>
        <dbReference type="SAM" id="Phobius"/>
    </source>
</evidence>
<name>A0AAN7B7N0_9PEZI</name>
<sequence>MDTGAIKGFVLYFWAFYWAFFCTSKSAQTIKGTVTVTSLCGFSLWVTSSKAARSRCPHANSGKTMFRHLYRQASQYQDPKTQDRCS</sequence>
<keyword evidence="1" id="KW-1133">Transmembrane helix</keyword>
<keyword evidence="3" id="KW-1185">Reference proteome</keyword>
<keyword evidence="1" id="KW-0472">Membrane</keyword>
<protein>
    <submittedName>
        <fullName evidence="2">Uncharacterized protein</fullName>
    </submittedName>
</protein>
<accession>A0AAN7B7N0</accession>
<dbReference type="AlphaFoldDB" id="A0AAN7B7N0"/>